<dbReference type="Pfam" id="PF00392">
    <property type="entry name" value="GntR"/>
    <property type="match status" value="1"/>
</dbReference>
<dbReference type="RefSeq" id="WP_377185074.1">
    <property type="nucleotide sequence ID" value="NZ_JBHUOG010000002.1"/>
</dbReference>
<evidence type="ECO:0000256" key="3">
    <source>
        <dbReference type="ARBA" id="ARBA00023163"/>
    </source>
</evidence>
<keyword evidence="1" id="KW-0805">Transcription regulation</keyword>
<dbReference type="PRINTS" id="PR00035">
    <property type="entry name" value="HTHGNTR"/>
</dbReference>
<dbReference type="Pfam" id="PF07702">
    <property type="entry name" value="UTRA"/>
    <property type="match status" value="1"/>
</dbReference>
<dbReference type="CDD" id="cd07377">
    <property type="entry name" value="WHTH_GntR"/>
    <property type="match status" value="1"/>
</dbReference>
<name>A0ABW5VU54_9MICO</name>
<keyword evidence="2" id="KW-0238">DNA-binding</keyword>
<evidence type="ECO:0000313" key="5">
    <source>
        <dbReference type="EMBL" id="MFD2795213.1"/>
    </source>
</evidence>
<organism evidence="5 6">
    <name type="scientific">Promicromonospora vindobonensis</name>
    <dbReference type="NCBI Taxonomy" id="195748"/>
    <lineage>
        <taxon>Bacteria</taxon>
        <taxon>Bacillati</taxon>
        <taxon>Actinomycetota</taxon>
        <taxon>Actinomycetes</taxon>
        <taxon>Micrococcales</taxon>
        <taxon>Promicromonosporaceae</taxon>
        <taxon>Promicromonospora</taxon>
    </lineage>
</organism>
<keyword evidence="6" id="KW-1185">Reference proteome</keyword>
<dbReference type="SMART" id="SM00345">
    <property type="entry name" value="HTH_GNTR"/>
    <property type="match status" value="1"/>
</dbReference>
<accession>A0ABW5VU54</accession>
<reference evidence="6" key="1">
    <citation type="journal article" date="2019" name="Int. J. Syst. Evol. Microbiol.">
        <title>The Global Catalogue of Microorganisms (GCM) 10K type strain sequencing project: providing services to taxonomists for standard genome sequencing and annotation.</title>
        <authorList>
            <consortium name="The Broad Institute Genomics Platform"/>
            <consortium name="The Broad Institute Genome Sequencing Center for Infectious Disease"/>
            <person name="Wu L."/>
            <person name="Ma J."/>
        </authorList>
    </citation>
    <scope>NUCLEOTIDE SEQUENCE [LARGE SCALE GENOMIC DNA]</scope>
    <source>
        <strain evidence="6">CCM 7044</strain>
    </source>
</reference>
<dbReference type="PROSITE" id="PS50949">
    <property type="entry name" value="HTH_GNTR"/>
    <property type="match status" value="1"/>
</dbReference>
<dbReference type="SMART" id="SM00866">
    <property type="entry name" value="UTRA"/>
    <property type="match status" value="1"/>
</dbReference>
<dbReference type="InterPro" id="IPR036390">
    <property type="entry name" value="WH_DNA-bd_sf"/>
</dbReference>
<keyword evidence="3" id="KW-0804">Transcription</keyword>
<dbReference type="InterPro" id="IPR011663">
    <property type="entry name" value="UTRA"/>
</dbReference>
<proteinExistence type="predicted"/>
<dbReference type="InterPro" id="IPR000524">
    <property type="entry name" value="Tscrpt_reg_HTH_GntR"/>
</dbReference>
<sequence>MPTPMTRAAVERAHAQLVELITQHRRAGNLRLPPETELSAELGVSRNTLREALAQLEAQGAVTRRRRLGTVINKEPERVGAPALPAYPLDIILSIPAFFAGIDQPVTVTSVAVVQEQPSPDLVARLALAPGDEVYRVRRTYVREGIPVAVSEHVIPRVLRGHGIHIEALTDGVSTFLSDVENISTDEVEHITSAVPADEALARDLGVAAGSPVLVVDAALRSADEGSVLHTVAVGRLYFDPRQVHLRATANPPGDR</sequence>
<dbReference type="PANTHER" id="PTHR44846:SF1">
    <property type="entry name" value="MANNOSYL-D-GLYCERATE TRANSPORT_METABOLISM SYSTEM REPRESSOR MNGR-RELATED"/>
    <property type="match status" value="1"/>
</dbReference>
<dbReference type="Gene3D" id="3.40.1410.10">
    <property type="entry name" value="Chorismate lyase-like"/>
    <property type="match status" value="1"/>
</dbReference>
<dbReference type="EMBL" id="JBHUOG010000002">
    <property type="protein sequence ID" value="MFD2795213.1"/>
    <property type="molecule type" value="Genomic_DNA"/>
</dbReference>
<evidence type="ECO:0000313" key="6">
    <source>
        <dbReference type="Proteomes" id="UP001597479"/>
    </source>
</evidence>
<dbReference type="InterPro" id="IPR050679">
    <property type="entry name" value="Bact_HTH_transcr_reg"/>
</dbReference>
<comment type="caution">
    <text evidence="5">The sequence shown here is derived from an EMBL/GenBank/DDBJ whole genome shotgun (WGS) entry which is preliminary data.</text>
</comment>
<gene>
    <name evidence="5" type="ORF">ACFS27_16765</name>
</gene>
<dbReference type="InterPro" id="IPR036388">
    <property type="entry name" value="WH-like_DNA-bd_sf"/>
</dbReference>
<dbReference type="Gene3D" id="1.10.10.10">
    <property type="entry name" value="Winged helix-like DNA-binding domain superfamily/Winged helix DNA-binding domain"/>
    <property type="match status" value="1"/>
</dbReference>
<evidence type="ECO:0000259" key="4">
    <source>
        <dbReference type="PROSITE" id="PS50949"/>
    </source>
</evidence>
<dbReference type="SUPFAM" id="SSF46785">
    <property type="entry name" value="Winged helix' DNA-binding domain"/>
    <property type="match status" value="1"/>
</dbReference>
<feature type="domain" description="HTH gntR-type" evidence="4">
    <location>
        <begin position="7"/>
        <end position="75"/>
    </location>
</feature>
<protein>
    <submittedName>
        <fullName evidence="5">GntR family transcriptional regulator</fullName>
    </submittedName>
</protein>
<evidence type="ECO:0000256" key="1">
    <source>
        <dbReference type="ARBA" id="ARBA00023015"/>
    </source>
</evidence>
<dbReference type="InterPro" id="IPR028978">
    <property type="entry name" value="Chorismate_lyase_/UTRA_dom_sf"/>
</dbReference>
<evidence type="ECO:0000256" key="2">
    <source>
        <dbReference type="ARBA" id="ARBA00023125"/>
    </source>
</evidence>
<dbReference type="Proteomes" id="UP001597479">
    <property type="component" value="Unassembled WGS sequence"/>
</dbReference>
<dbReference type="SUPFAM" id="SSF64288">
    <property type="entry name" value="Chorismate lyase-like"/>
    <property type="match status" value="1"/>
</dbReference>
<dbReference type="PANTHER" id="PTHR44846">
    <property type="entry name" value="MANNOSYL-D-GLYCERATE TRANSPORT/METABOLISM SYSTEM REPRESSOR MNGR-RELATED"/>
    <property type="match status" value="1"/>
</dbReference>